<evidence type="ECO:0000313" key="7">
    <source>
        <dbReference type="Proteomes" id="UP000269721"/>
    </source>
</evidence>
<dbReference type="GO" id="GO:0005814">
    <property type="term" value="C:centriole"/>
    <property type="evidence" value="ECO:0007669"/>
    <property type="project" value="TreeGrafter"/>
</dbReference>
<feature type="repeat" description="ARM" evidence="4">
    <location>
        <begin position="256"/>
        <end position="288"/>
    </location>
</feature>
<evidence type="ECO:0000256" key="1">
    <source>
        <dbReference type="ARBA" id="ARBA00004120"/>
    </source>
</evidence>
<feature type="compositionally biased region" description="Basic and acidic residues" evidence="5">
    <location>
        <begin position="88"/>
        <end position="98"/>
    </location>
</feature>
<organism evidence="6 7">
    <name type="scientific">Blyttiomyces helicus</name>
    <dbReference type="NCBI Taxonomy" id="388810"/>
    <lineage>
        <taxon>Eukaryota</taxon>
        <taxon>Fungi</taxon>
        <taxon>Fungi incertae sedis</taxon>
        <taxon>Chytridiomycota</taxon>
        <taxon>Chytridiomycota incertae sedis</taxon>
        <taxon>Chytridiomycetes</taxon>
        <taxon>Chytridiomycetes incertae sedis</taxon>
        <taxon>Blyttiomyces</taxon>
    </lineage>
</organism>
<dbReference type="AlphaFoldDB" id="A0A4P9WHM4"/>
<dbReference type="PROSITE" id="PS50176">
    <property type="entry name" value="ARM_REPEAT"/>
    <property type="match status" value="1"/>
</dbReference>
<name>A0A4P9WHM4_9FUNG</name>
<protein>
    <recommendedName>
        <fullName evidence="8">Armadillo-type protein</fullName>
    </recommendedName>
</protein>
<feature type="region of interest" description="Disordered" evidence="5">
    <location>
        <begin position="84"/>
        <end position="151"/>
    </location>
</feature>
<evidence type="ECO:0000256" key="2">
    <source>
        <dbReference type="ARBA" id="ARBA00022794"/>
    </source>
</evidence>
<dbReference type="InterPro" id="IPR040369">
    <property type="entry name" value="ARMC9"/>
</dbReference>
<evidence type="ECO:0000256" key="3">
    <source>
        <dbReference type="ARBA" id="ARBA00023273"/>
    </source>
</evidence>
<gene>
    <name evidence="6" type="ORF">BDK51DRAFT_27827</name>
</gene>
<dbReference type="GO" id="GO:0097542">
    <property type="term" value="C:ciliary tip"/>
    <property type="evidence" value="ECO:0007669"/>
    <property type="project" value="TreeGrafter"/>
</dbReference>
<sequence>DIRPAEEHNRLVMENKSLRKQVRELEDSERSGHSKLKALQHDYHTLITIATELVQTLAACINGEQITPAYLETICERLGSFKKGSMRRAAEVDRRAAEEPTPPSRGSLTPRHPASGGSGGESEHHPHVPPSHGPTPSASQAATGPPTRAARSGRLPLEQYMDYATMAQDLAGAGRDTTLLLQALRMRLSQAPTAKDRRKILATMVANDFLQVNARKSTLSTLLASPSDHIREQTVRLLAQIASDRAGRAYLSTSSGLITRLVETVKGEERESIVRQKALGALQQLSLR</sequence>
<dbReference type="PANTHER" id="PTHR14881">
    <property type="entry name" value="LISH DOMAIN-CONTAINING PROTEIN ARMC9"/>
    <property type="match status" value="1"/>
</dbReference>
<dbReference type="EMBL" id="KZ995310">
    <property type="protein sequence ID" value="RKO90928.1"/>
    <property type="molecule type" value="Genomic_DNA"/>
</dbReference>
<dbReference type="SUPFAM" id="SSF48371">
    <property type="entry name" value="ARM repeat"/>
    <property type="match status" value="1"/>
</dbReference>
<dbReference type="Proteomes" id="UP000269721">
    <property type="component" value="Unassembled WGS sequence"/>
</dbReference>
<dbReference type="InterPro" id="IPR011989">
    <property type="entry name" value="ARM-like"/>
</dbReference>
<dbReference type="GO" id="GO:0036064">
    <property type="term" value="C:ciliary basal body"/>
    <property type="evidence" value="ECO:0007669"/>
    <property type="project" value="InterPro"/>
</dbReference>
<feature type="non-terminal residue" evidence="6">
    <location>
        <position position="1"/>
    </location>
</feature>
<dbReference type="Gene3D" id="1.25.10.10">
    <property type="entry name" value="Leucine-rich Repeat Variant"/>
    <property type="match status" value="1"/>
</dbReference>
<evidence type="ECO:0000256" key="5">
    <source>
        <dbReference type="SAM" id="MobiDB-lite"/>
    </source>
</evidence>
<dbReference type="GO" id="GO:0060271">
    <property type="term" value="P:cilium assembly"/>
    <property type="evidence" value="ECO:0007669"/>
    <property type="project" value="InterPro"/>
</dbReference>
<evidence type="ECO:0000256" key="4">
    <source>
        <dbReference type="PROSITE-ProRule" id="PRU00259"/>
    </source>
</evidence>
<keyword evidence="7" id="KW-1185">Reference proteome</keyword>
<accession>A0A4P9WHM4</accession>
<dbReference type="InterPro" id="IPR016024">
    <property type="entry name" value="ARM-type_fold"/>
</dbReference>
<evidence type="ECO:0000313" key="6">
    <source>
        <dbReference type="EMBL" id="RKO90928.1"/>
    </source>
</evidence>
<comment type="subcellular location">
    <subcellularLocation>
        <location evidence="1">Cytoplasm</location>
        <location evidence="1">Cytoskeleton</location>
        <location evidence="1">Cilium basal body</location>
    </subcellularLocation>
</comment>
<keyword evidence="3" id="KW-0966">Cell projection</keyword>
<keyword evidence="2" id="KW-0970">Cilium biogenesis/degradation</keyword>
<proteinExistence type="predicted"/>
<evidence type="ECO:0008006" key="8">
    <source>
        <dbReference type="Google" id="ProtNLM"/>
    </source>
</evidence>
<dbReference type="PANTHER" id="PTHR14881:SF4">
    <property type="entry name" value="LISH DOMAIN-CONTAINING PROTEIN ARMC9"/>
    <property type="match status" value="1"/>
</dbReference>
<dbReference type="OrthoDB" id="193023at2759"/>
<dbReference type="InterPro" id="IPR000225">
    <property type="entry name" value="Armadillo"/>
</dbReference>
<reference evidence="7" key="1">
    <citation type="journal article" date="2018" name="Nat. Microbiol.">
        <title>Leveraging single-cell genomics to expand the fungal tree of life.</title>
        <authorList>
            <person name="Ahrendt S.R."/>
            <person name="Quandt C.A."/>
            <person name="Ciobanu D."/>
            <person name="Clum A."/>
            <person name="Salamov A."/>
            <person name="Andreopoulos B."/>
            <person name="Cheng J.F."/>
            <person name="Woyke T."/>
            <person name="Pelin A."/>
            <person name="Henrissat B."/>
            <person name="Reynolds N.K."/>
            <person name="Benny G.L."/>
            <person name="Smith M.E."/>
            <person name="James T.Y."/>
            <person name="Grigoriev I.V."/>
        </authorList>
    </citation>
    <scope>NUCLEOTIDE SEQUENCE [LARGE SCALE GENOMIC DNA]</scope>
</reference>